<gene>
    <name evidence="1" type="ORF">B0T10DRAFT_220742</name>
</gene>
<dbReference type="Proteomes" id="UP000777438">
    <property type="component" value="Unassembled WGS sequence"/>
</dbReference>
<dbReference type="AlphaFoldDB" id="A0A9P9AQV6"/>
<sequence>MGGMNCDFCDRQIPTSVRNEMPTRQRFNSFHCATPPFFGFAFSLLATCLSNVTAQLASSTVAPPITTQCPRGDAETPWFHSEGAELRCLASFLACGAWSPNDAIWSKKARAEKSARAELRQGKTVHIEAAGFFRERDGRFWGRLCFLGEVTRNIQACLVDSLRENAQADVQLRVLETCLHDRANCRGLPFVSLFAGRECSW</sequence>
<protein>
    <submittedName>
        <fullName evidence="1">Uncharacterized protein</fullName>
    </submittedName>
</protein>
<proteinExistence type="predicted"/>
<keyword evidence="2" id="KW-1185">Reference proteome</keyword>
<reference evidence="1 2" key="1">
    <citation type="journal article" date="2021" name="Nat. Commun.">
        <title>Genetic determinants of endophytism in the Arabidopsis root mycobiome.</title>
        <authorList>
            <person name="Mesny F."/>
            <person name="Miyauchi S."/>
            <person name="Thiergart T."/>
            <person name="Pickel B."/>
            <person name="Atanasova L."/>
            <person name="Karlsson M."/>
            <person name="Huettel B."/>
            <person name="Barry K.W."/>
            <person name="Haridas S."/>
            <person name="Chen C."/>
            <person name="Bauer D."/>
            <person name="Andreopoulos W."/>
            <person name="Pangilinan J."/>
            <person name="LaButti K."/>
            <person name="Riley R."/>
            <person name="Lipzen A."/>
            <person name="Clum A."/>
            <person name="Drula E."/>
            <person name="Henrissat B."/>
            <person name="Kohler A."/>
            <person name="Grigoriev I.V."/>
            <person name="Martin F.M."/>
            <person name="Hacquard S."/>
        </authorList>
    </citation>
    <scope>NUCLEOTIDE SEQUENCE [LARGE SCALE GENOMIC DNA]</scope>
    <source>
        <strain evidence="1 2">MPI-CAGE-CH-0241</strain>
    </source>
</reference>
<organism evidence="1 2">
    <name type="scientific">Thelonectria olida</name>
    <dbReference type="NCBI Taxonomy" id="1576542"/>
    <lineage>
        <taxon>Eukaryota</taxon>
        <taxon>Fungi</taxon>
        <taxon>Dikarya</taxon>
        <taxon>Ascomycota</taxon>
        <taxon>Pezizomycotina</taxon>
        <taxon>Sordariomycetes</taxon>
        <taxon>Hypocreomycetidae</taxon>
        <taxon>Hypocreales</taxon>
        <taxon>Nectriaceae</taxon>
        <taxon>Thelonectria</taxon>
    </lineage>
</organism>
<dbReference type="EMBL" id="JAGPYM010000004">
    <property type="protein sequence ID" value="KAH6895567.1"/>
    <property type="molecule type" value="Genomic_DNA"/>
</dbReference>
<evidence type="ECO:0000313" key="1">
    <source>
        <dbReference type="EMBL" id="KAH6895567.1"/>
    </source>
</evidence>
<name>A0A9P9AQV6_9HYPO</name>
<accession>A0A9P9AQV6</accession>
<comment type="caution">
    <text evidence="1">The sequence shown here is derived from an EMBL/GenBank/DDBJ whole genome shotgun (WGS) entry which is preliminary data.</text>
</comment>
<evidence type="ECO:0000313" key="2">
    <source>
        <dbReference type="Proteomes" id="UP000777438"/>
    </source>
</evidence>